<sequence>MLLNKDFTPAERVRLDGLLLEKLSPQHADADFAAVRESADHIRHVFGPDNGWPDAEMSFEENLADLQRHAAEFEEGRAFNYALLSAEGND</sequence>
<dbReference type="OrthoDB" id="1424091at2"/>
<dbReference type="EMBL" id="POSP01000003">
    <property type="protein sequence ID" value="PND39069.1"/>
    <property type="molecule type" value="Genomic_DNA"/>
</dbReference>
<evidence type="ECO:0000313" key="2">
    <source>
        <dbReference type="Proteomes" id="UP000235916"/>
    </source>
</evidence>
<accession>A0A2N8L025</accession>
<dbReference type="AlphaFoldDB" id="A0A2N8L025"/>
<protein>
    <submittedName>
        <fullName evidence="1">Uncharacterized protein</fullName>
    </submittedName>
</protein>
<evidence type="ECO:0000313" key="1">
    <source>
        <dbReference type="EMBL" id="PND39069.1"/>
    </source>
</evidence>
<proteinExistence type="predicted"/>
<reference evidence="1 2" key="1">
    <citation type="submission" date="2018-01" db="EMBL/GenBank/DDBJ databases">
        <title>Draft genome sequence of Paucibacter aquatile CR182 isolated from freshwater of the Nakdong River.</title>
        <authorList>
            <person name="Choi A."/>
            <person name="Chung E.J."/>
        </authorList>
    </citation>
    <scope>NUCLEOTIDE SEQUENCE [LARGE SCALE GENOMIC DNA]</scope>
    <source>
        <strain evidence="1 2">CR182</strain>
    </source>
</reference>
<comment type="caution">
    <text evidence="1">The sequence shown here is derived from an EMBL/GenBank/DDBJ whole genome shotgun (WGS) entry which is preliminary data.</text>
</comment>
<dbReference type="Proteomes" id="UP000235916">
    <property type="component" value="Unassembled WGS sequence"/>
</dbReference>
<dbReference type="RefSeq" id="WP_102768987.1">
    <property type="nucleotide sequence ID" value="NZ_POSP01000003.1"/>
</dbReference>
<organism evidence="1 2">
    <name type="scientific">Kinneretia aquatilis</name>
    <dbReference type="NCBI Taxonomy" id="2070761"/>
    <lineage>
        <taxon>Bacteria</taxon>
        <taxon>Pseudomonadati</taxon>
        <taxon>Pseudomonadota</taxon>
        <taxon>Betaproteobacteria</taxon>
        <taxon>Burkholderiales</taxon>
        <taxon>Sphaerotilaceae</taxon>
        <taxon>Roseateles</taxon>
    </lineage>
</organism>
<name>A0A2N8L025_9BURK</name>
<gene>
    <name evidence="1" type="ORF">C1O66_17090</name>
</gene>
<keyword evidence="2" id="KW-1185">Reference proteome</keyword>